<dbReference type="NCBIfam" id="TIGR00229">
    <property type="entry name" value="sensory_box"/>
    <property type="match status" value="1"/>
</dbReference>
<accession>A0A4U0URN9</accession>
<feature type="domain" description="RGS" evidence="5">
    <location>
        <begin position="84"/>
        <end position="197"/>
    </location>
</feature>
<organism evidence="6 7">
    <name type="scientific">Friedmanniomyces endolithicus</name>
    <dbReference type="NCBI Taxonomy" id="329885"/>
    <lineage>
        <taxon>Eukaryota</taxon>
        <taxon>Fungi</taxon>
        <taxon>Dikarya</taxon>
        <taxon>Ascomycota</taxon>
        <taxon>Pezizomycotina</taxon>
        <taxon>Dothideomycetes</taxon>
        <taxon>Dothideomycetidae</taxon>
        <taxon>Mycosphaerellales</taxon>
        <taxon>Teratosphaeriaceae</taxon>
        <taxon>Friedmanniomyces</taxon>
    </lineage>
</organism>
<evidence type="ECO:0000256" key="2">
    <source>
        <dbReference type="ARBA" id="ARBA00022643"/>
    </source>
</evidence>
<dbReference type="EMBL" id="NAJP01000044">
    <property type="protein sequence ID" value="TKA38557.1"/>
    <property type="molecule type" value="Genomic_DNA"/>
</dbReference>
<dbReference type="Pfam" id="PF00615">
    <property type="entry name" value="RGS"/>
    <property type="match status" value="1"/>
</dbReference>
<dbReference type="OrthoDB" id="447251at2759"/>
<dbReference type="PANTHER" id="PTHR47429:SF2">
    <property type="entry name" value="PROTEIN TWIN LOV 1"/>
    <property type="match status" value="1"/>
</dbReference>
<proteinExistence type="predicted"/>
<dbReference type="PROSITE" id="PS50132">
    <property type="entry name" value="RGS"/>
    <property type="match status" value="1"/>
</dbReference>
<feature type="region of interest" description="Disordered" evidence="4">
    <location>
        <begin position="1"/>
        <end position="74"/>
    </location>
</feature>
<dbReference type="Pfam" id="PF13426">
    <property type="entry name" value="PAS_9"/>
    <property type="match status" value="1"/>
</dbReference>
<keyword evidence="2" id="KW-0288">FMN</keyword>
<dbReference type="CDD" id="cd00130">
    <property type="entry name" value="PAS"/>
    <property type="match status" value="1"/>
</dbReference>
<dbReference type="Proteomes" id="UP000310066">
    <property type="component" value="Unassembled WGS sequence"/>
</dbReference>
<dbReference type="STRING" id="329885.A0A4U0URN9"/>
<feature type="compositionally biased region" description="Polar residues" evidence="4">
    <location>
        <begin position="47"/>
        <end position="59"/>
    </location>
</feature>
<dbReference type="GO" id="GO:0005634">
    <property type="term" value="C:nucleus"/>
    <property type="evidence" value="ECO:0007669"/>
    <property type="project" value="TreeGrafter"/>
</dbReference>
<dbReference type="InterPro" id="IPR035965">
    <property type="entry name" value="PAS-like_dom_sf"/>
</dbReference>
<dbReference type="InterPro" id="IPR016137">
    <property type="entry name" value="RGS"/>
</dbReference>
<keyword evidence="3" id="KW-0157">Chromophore</keyword>
<feature type="compositionally biased region" description="Polar residues" evidence="4">
    <location>
        <begin position="1"/>
        <end position="10"/>
    </location>
</feature>
<keyword evidence="1" id="KW-0285">Flavoprotein</keyword>
<evidence type="ECO:0000256" key="3">
    <source>
        <dbReference type="ARBA" id="ARBA00022991"/>
    </source>
</evidence>
<reference evidence="6 7" key="1">
    <citation type="submission" date="2017-03" db="EMBL/GenBank/DDBJ databases">
        <title>Genomes of endolithic fungi from Antarctica.</title>
        <authorList>
            <person name="Coleine C."/>
            <person name="Masonjones S."/>
            <person name="Stajich J.E."/>
        </authorList>
    </citation>
    <scope>NUCLEOTIDE SEQUENCE [LARGE SCALE GENOMIC DNA]</scope>
    <source>
        <strain evidence="6 7">CCFEE 5311</strain>
    </source>
</reference>
<dbReference type="Gene3D" id="1.10.167.10">
    <property type="entry name" value="Regulator of G-protein Signalling 4, domain 2"/>
    <property type="match status" value="1"/>
</dbReference>
<dbReference type="PANTHER" id="PTHR47429">
    <property type="entry name" value="PROTEIN TWIN LOV 1"/>
    <property type="match status" value="1"/>
</dbReference>
<gene>
    <name evidence="6" type="ORF">B0A54_09492</name>
</gene>
<comment type="caution">
    <text evidence="6">The sequence shown here is derived from an EMBL/GenBank/DDBJ whole genome shotgun (WGS) entry which is preliminary data.</text>
</comment>
<dbReference type="AlphaFoldDB" id="A0A4U0URN9"/>
<dbReference type="SUPFAM" id="SSF55785">
    <property type="entry name" value="PYP-like sensor domain (PAS domain)"/>
    <property type="match status" value="1"/>
</dbReference>
<evidence type="ECO:0000259" key="5">
    <source>
        <dbReference type="PROSITE" id="PS50132"/>
    </source>
</evidence>
<dbReference type="InterPro" id="IPR000014">
    <property type="entry name" value="PAS"/>
</dbReference>
<evidence type="ECO:0000256" key="4">
    <source>
        <dbReference type="SAM" id="MobiDB-lite"/>
    </source>
</evidence>
<dbReference type="Gene3D" id="3.30.450.20">
    <property type="entry name" value="PAS domain"/>
    <property type="match status" value="1"/>
</dbReference>
<dbReference type="InterPro" id="IPR036305">
    <property type="entry name" value="RGS_sf"/>
</dbReference>
<dbReference type="SMART" id="SM00315">
    <property type="entry name" value="RGS"/>
    <property type="match status" value="1"/>
</dbReference>
<sequence length="461" mass="51162">MTTENTSVTSYDDDEAREPVLNNMQADIPPANSPMAPRFGGFVNKSGMASSANSATDSMSPMPRDRMSGRSNSSRMPEFFGQSVFQTVLHNPTISHQLLKFGQSRLCGENMEFLARVTRYTALLEEASKAIYEIHKDFISTSAPAQINLPEHLLVKVNSQMKTSLTTTVPMLESVFVDAQADIERLVYTDIYPNFVRHQMSVSAAKALGTDRSKYAGLGDCFVLTDPSKADNPIMYATDGFVKVSGYQRNEIIPRNCRFLQSKHTDRAAVRRLKAAIDKREESVELLLNVKKNGEPFWNLLYVTPLYDAHGNLAFFLGGQINCSTTIHSASDVLKILGASHEPMEEAFIIINYSSYLISFISPGIMDLLFPIKAKSAYQAQAIGSDVFKFLGNHGSGSISWDFKSAVKSALKMGQAISLEMKLCARPYMGFERFLLHWTPLKDEVGAVTWVILTLGNEQRA</sequence>
<evidence type="ECO:0000313" key="6">
    <source>
        <dbReference type="EMBL" id="TKA38557.1"/>
    </source>
</evidence>
<dbReference type="SUPFAM" id="SSF48097">
    <property type="entry name" value="Regulator of G-protein signaling, RGS"/>
    <property type="match status" value="1"/>
</dbReference>
<evidence type="ECO:0000313" key="7">
    <source>
        <dbReference type="Proteomes" id="UP000310066"/>
    </source>
</evidence>
<protein>
    <recommendedName>
        <fullName evidence="5">RGS domain-containing protein</fullName>
    </recommendedName>
</protein>
<dbReference type="InterPro" id="IPR044926">
    <property type="entry name" value="RGS_subdomain_2"/>
</dbReference>
<evidence type="ECO:0000256" key="1">
    <source>
        <dbReference type="ARBA" id="ARBA00022630"/>
    </source>
</evidence>
<name>A0A4U0URN9_9PEZI</name>